<dbReference type="OrthoDB" id="1044733at2"/>
<dbReference type="InterPro" id="IPR000595">
    <property type="entry name" value="cNMP-bd_dom"/>
</dbReference>
<evidence type="ECO:0000313" key="3">
    <source>
        <dbReference type="Proteomes" id="UP000268372"/>
    </source>
</evidence>
<sequence length="191" mass="22322">MLDIFQSIYQHPLFKENDLHVIAQAHKKVELPKGSYIFKEGETANEYYLLEKGIVRAFVLDYNNNEITTELFTDNEIVIVPASLFQRQPSQETVQTITDCVLWKIDFQDFQNLFTSHPGFSEWGRLWFTFQLFSLKQKSLDMVTQTASNRYLKLLKDKPQLVQNTPLKHIASYLGITDTSLSRIRKEVLKI</sequence>
<dbReference type="InterPro" id="IPR018490">
    <property type="entry name" value="cNMP-bd_dom_sf"/>
</dbReference>
<organism evidence="2 3">
    <name type="scientific">Paenimyroides viscosum</name>
    <dbReference type="NCBI Taxonomy" id="2488729"/>
    <lineage>
        <taxon>Bacteria</taxon>
        <taxon>Pseudomonadati</taxon>
        <taxon>Bacteroidota</taxon>
        <taxon>Flavobacteriia</taxon>
        <taxon>Flavobacteriales</taxon>
        <taxon>Flavobacteriaceae</taxon>
        <taxon>Paenimyroides</taxon>
    </lineage>
</organism>
<dbReference type="AlphaFoldDB" id="A0A3P1AWT2"/>
<keyword evidence="3" id="KW-1185">Reference proteome</keyword>
<name>A0A3P1AWT2_9FLAO</name>
<dbReference type="EMBL" id="RQTJ01000024">
    <property type="protein sequence ID" value="RRA93275.1"/>
    <property type="molecule type" value="Genomic_DNA"/>
</dbReference>
<feature type="domain" description="Cyclic nucleotide-binding" evidence="1">
    <location>
        <begin position="22"/>
        <end position="114"/>
    </location>
</feature>
<dbReference type="Gene3D" id="2.60.120.10">
    <property type="entry name" value="Jelly Rolls"/>
    <property type="match status" value="1"/>
</dbReference>
<dbReference type="PANTHER" id="PTHR24567:SF76">
    <property type="entry name" value="CYCLIC NUCLEOTIDE-BINDING DOMAIN PROTEIN"/>
    <property type="match status" value="1"/>
</dbReference>
<dbReference type="InterPro" id="IPR014710">
    <property type="entry name" value="RmlC-like_jellyroll"/>
</dbReference>
<dbReference type="GO" id="GO:0003700">
    <property type="term" value="F:DNA-binding transcription factor activity"/>
    <property type="evidence" value="ECO:0007669"/>
    <property type="project" value="TreeGrafter"/>
</dbReference>
<dbReference type="PANTHER" id="PTHR24567">
    <property type="entry name" value="CRP FAMILY TRANSCRIPTIONAL REGULATORY PROTEIN"/>
    <property type="match status" value="1"/>
</dbReference>
<evidence type="ECO:0000259" key="1">
    <source>
        <dbReference type="PROSITE" id="PS50042"/>
    </source>
</evidence>
<proteinExistence type="predicted"/>
<dbReference type="SMART" id="SM00100">
    <property type="entry name" value="cNMP"/>
    <property type="match status" value="1"/>
</dbReference>
<accession>A0A3P1AWT2</accession>
<dbReference type="InterPro" id="IPR050397">
    <property type="entry name" value="Env_Response_Regulators"/>
</dbReference>
<reference evidence="2 3" key="1">
    <citation type="submission" date="2018-11" db="EMBL/GenBank/DDBJ databases">
        <title>Flavobacterium sp. nov., YIM 102796 draft genome.</title>
        <authorList>
            <person name="Li G."/>
            <person name="Jiang Y."/>
        </authorList>
    </citation>
    <scope>NUCLEOTIDE SEQUENCE [LARGE SCALE GENOMIC DNA]</scope>
    <source>
        <strain evidence="2 3">YIM 102796</strain>
    </source>
</reference>
<comment type="caution">
    <text evidence="2">The sequence shown here is derived from an EMBL/GenBank/DDBJ whole genome shotgun (WGS) entry which is preliminary data.</text>
</comment>
<dbReference type="SUPFAM" id="SSF51206">
    <property type="entry name" value="cAMP-binding domain-like"/>
    <property type="match status" value="1"/>
</dbReference>
<protein>
    <submittedName>
        <fullName evidence="2">Crp/Fnr family transcriptional regulator</fullName>
    </submittedName>
</protein>
<dbReference type="RefSeq" id="WP_124899878.1">
    <property type="nucleotide sequence ID" value="NZ_RQTJ01000024.1"/>
</dbReference>
<dbReference type="GO" id="GO:0005829">
    <property type="term" value="C:cytosol"/>
    <property type="evidence" value="ECO:0007669"/>
    <property type="project" value="TreeGrafter"/>
</dbReference>
<dbReference type="CDD" id="cd00038">
    <property type="entry name" value="CAP_ED"/>
    <property type="match status" value="1"/>
</dbReference>
<gene>
    <name evidence="2" type="ORF">EG242_10750</name>
</gene>
<evidence type="ECO:0000313" key="2">
    <source>
        <dbReference type="EMBL" id="RRA93275.1"/>
    </source>
</evidence>
<dbReference type="Pfam" id="PF00027">
    <property type="entry name" value="cNMP_binding"/>
    <property type="match status" value="1"/>
</dbReference>
<dbReference type="PROSITE" id="PS50042">
    <property type="entry name" value="CNMP_BINDING_3"/>
    <property type="match status" value="1"/>
</dbReference>
<dbReference type="Proteomes" id="UP000268372">
    <property type="component" value="Unassembled WGS sequence"/>
</dbReference>